<feature type="transmembrane region" description="Helical" evidence="1">
    <location>
        <begin position="59"/>
        <end position="79"/>
    </location>
</feature>
<comment type="caution">
    <text evidence="2">The sequence shown here is derived from an EMBL/GenBank/DDBJ whole genome shotgun (WGS) entry which is preliminary data.</text>
</comment>
<protein>
    <submittedName>
        <fullName evidence="2">Uncharacterized protein</fullName>
    </submittedName>
</protein>
<dbReference type="Proteomes" id="UP000027153">
    <property type="component" value="Unassembled WGS sequence"/>
</dbReference>
<feature type="transmembrane region" description="Helical" evidence="1">
    <location>
        <begin position="36"/>
        <end position="53"/>
    </location>
</feature>
<evidence type="ECO:0000256" key="1">
    <source>
        <dbReference type="SAM" id="Phobius"/>
    </source>
</evidence>
<sequence length="139" mass="16168">MKSIYRFWLILIQPADNDTILYFPIRQASLCVLFDLYYEAAIFIVLLIVLHSFLCKSSIASFINSLIFVLIFHFLLPLIDDMVNGAYSYRFHNNENVYIQHETITQSGCSDCLIRISNCLIKFTTFSLWVQNLHSLSTI</sequence>
<proteinExistence type="predicted"/>
<keyword evidence="1" id="KW-0812">Transmembrane</keyword>
<keyword evidence="1" id="KW-0472">Membrane</keyword>
<name>A0A062V3N8_9EURY</name>
<accession>A0A062V3N8</accession>
<keyword evidence="3" id="KW-1185">Reference proteome</keyword>
<gene>
    <name evidence="2" type="ORF">ANME2D_01983</name>
</gene>
<evidence type="ECO:0000313" key="3">
    <source>
        <dbReference type="Proteomes" id="UP000027153"/>
    </source>
</evidence>
<keyword evidence="1" id="KW-1133">Transmembrane helix</keyword>
<dbReference type="AlphaFoldDB" id="A0A062V3N8"/>
<dbReference type="EMBL" id="JMIY01000004">
    <property type="protein sequence ID" value="KCZ71927.1"/>
    <property type="molecule type" value="Genomic_DNA"/>
</dbReference>
<evidence type="ECO:0000313" key="2">
    <source>
        <dbReference type="EMBL" id="KCZ71927.1"/>
    </source>
</evidence>
<organism evidence="2 3">
    <name type="scientific">Candidatus Methanoperedens nitratireducens</name>
    <dbReference type="NCBI Taxonomy" id="1392998"/>
    <lineage>
        <taxon>Archaea</taxon>
        <taxon>Methanobacteriati</taxon>
        <taxon>Methanobacteriota</taxon>
        <taxon>Stenosarchaea group</taxon>
        <taxon>Methanomicrobia</taxon>
        <taxon>Methanosarcinales</taxon>
        <taxon>ANME-2 cluster</taxon>
        <taxon>Candidatus Methanoperedentaceae</taxon>
        <taxon>Candidatus Methanoperedens</taxon>
    </lineage>
</organism>
<reference evidence="2 3" key="1">
    <citation type="journal article" date="2013" name="Nature">
        <title>Anaerobic oxidation of methane coupled to nitrate reduction in a novel archaeal lineage.</title>
        <authorList>
            <person name="Haroon M.F."/>
            <person name="Hu S."/>
            <person name="Shi Y."/>
            <person name="Imelfort M."/>
            <person name="Keller J."/>
            <person name="Hugenholtz P."/>
            <person name="Yuan Z."/>
            <person name="Tyson G.W."/>
        </authorList>
    </citation>
    <scope>NUCLEOTIDE SEQUENCE [LARGE SCALE GENOMIC DNA]</scope>
    <source>
        <strain evidence="2 3">ANME-2d</strain>
    </source>
</reference>